<dbReference type="InterPro" id="IPR052523">
    <property type="entry name" value="Trichothecene_AcTrans"/>
</dbReference>
<dbReference type="EMBL" id="JH930469">
    <property type="protein sequence ID" value="EKM59000.1"/>
    <property type="molecule type" value="Genomic_DNA"/>
</dbReference>
<sequence length="216" mass="23580">MSTAVMSIHVQRIHKPSEKELANCVVVLDAAFHHKLYLSAVGGDQSLIAPLVRAHVNAAVVGGELWAATLPEAGIVGVALWFGPGSTFLGTAEQRQMGWDDIMARIPAENIQWWDTYFATLDEISGRVLGAGIKRDAYQLYVLGTHPEYQRKGVATALQKEVEAITRERGIALVVETTGAQNVSVYERLGYRTMGSGKYVRANGQPGELFVFLKNP</sequence>
<dbReference type="GO" id="GO:0016747">
    <property type="term" value="F:acyltransferase activity, transferring groups other than amino-acyl groups"/>
    <property type="evidence" value="ECO:0007669"/>
    <property type="project" value="InterPro"/>
</dbReference>
<feature type="domain" description="N-acetyltransferase" evidence="1">
    <location>
        <begin position="78"/>
        <end position="216"/>
    </location>
</feature>
<evidence type="ECO:0000313" key="2">
    <source>
        <dbReference type="EMBL" id="EKM59000.1"/>
    </source>
</evidence>
<dbReference type="Pfam" id="PF13673">
    <property type="entry name" value="Acetyltransf_10"/>
    <property type="match status" value="1"/>
</dbReference>
<name>K5WI16_PHACS</name>
<dbReference type="PROSITE" id="PS51186">
    <property type="entry name" value="GNAT"/>
    <property type="match status" value="1"/>
</dbReference>
<proteinExistence type="predicted"/>
<dbReference type="PANTHER" id="PTHR42791:SF1">
    <property type="entry name" value="N-ACETYLTRANSFERASE DOMAIN-CONTAINING PROTEIN"/>
    <property type="match status" value="1"/>
</dbReference>
<dbReference type="SUPFAM" id="SSF55729">
    <property type="entry name" value="Acyl-CoA N-acyltransferases (Nat)"/>
    <property type="match status" value="1"/>
</dbReference>
<dbReference type="CDD" id="cd04301">
    <property type="entry name" value="NAT_SF"/>
    <property type="match status" value="1"/>
</dbReference>
<dbReference type="RefSeq" id="XP_007391581.1">
    <property type="nucleotide sequence ID" value="XM_007391519.1"/>
</dbReference>
<accession>K5WI16</accession>
<dbReference type="Proteomes" id="UP000008370">
    <property type="component" value="Unassembled WGS sequence"/>
</dbReference>
<dbReference type="InParanoid" id="K5WI16"/>
<evidence type="ECO:0000259" key="1">
    <source>
        <dbReference type="PROSITE" id="PS51186"/>
    </source>
</evidence>
<evidence type="ECO:0000313" key="3">
    <source>
        <dbReference type="Proteomes" id="UP000008370"/>
    </source>
</evidence>
<dbReference type="KEGG" id="pco:PHACADRAFT_191302"/>
<dbReference type="HOGENOM" id="CLU_086106_0_0_1"/>
<gene>
    <name evidence="2" type="ORF">PHACADRAFT_191302</name>
</gene>
<organism evidence="2 3">
    <name type="scientific">Phanerochaete carnosa (strain HHB-10118-sp)</name>
    <name type="common">White-rot fungus</name>
    <name type="synonym">Peniophora carnosa</name>
    <dbReference type="NCBI Taxonomy" id="650164"/>
    <lineage>
        <taxon>Eukaryota</taxon>
        <taxon>Fungi</taxon>
        <taxon>Dikarya</taxon>
        <taxon>Basidiomycota</taxon>
        <taxon>Agaricomycotina</taxon>
        <taxon>Agaricomycetes</taxon>
        <taxon>Polyporales</taxon>
        <taxon>Phanerochaetaceae</taxon>
        <taxon>Phanerochaete</taxon>
    </lineage>
</organism>
<dbReference type="GeneID" id="18910758"/>
<dbReference type="InterPro" id="IPR000182">
    <property type="entry name" value="GNAT_dom"/>
</dbReference>
<dbReference type="OrthoDB" id="61113at2759"/>
<dbReference type="InterPro" id="IPR016181">
    <property type="entry name" value="Acyl_CoA_acyltransferase"/>
</dbReference>
<protein>
    <recommendedName>
        <fullName evidence="1">N-acetyltransferase domain-containing protein</fullName>
    </recommendedName>
</protein>
<dbReference type="Gene3D" id="3.40.630.30">
    <property type="match status" value="1"/>
</dbReference>
<dbReference type="AlphaFoldDB" id="K5WI16"/>
<keyword evidence="3" id="KW-1185">Reference proteome</keyword>
<dbReference type="PANTHER" id="PTHR42791">
    <property type="entry name" value="GNAT FAMILY ACETYLTRANSFERASE"/>
    <property type="match status" value="1"/>
</dbReference>
<reference evidence="2 3" key="1">
    <citation type="journal article" date="2012" name="BMC Genomics">
        <title>Comparative genomics of the white-rot fungi, Phanerochaete carnosa and P. chrysosporium, to elucidate the genetic basis of the distinct wood types they colonize.</title>
        <authorList>
            <person name="Suzuki H."/>
            <person name="MacDonald J."/>
            <person name="Syed K."/>
            <person name="Salamov A."/>
            <person name="Hori C."/>
            <person name="Aerts A."/>
            <person name="Henrissat B."/>
            <person name="Wiebenga A."/>
            <person name="vanKuyk P.A."/>
            <person name="Barry K."/>
            <person name="Lindquist E."/>
            <person name="LaButti K."/>
            <person name="Lapidus A."/>
            <person name="Lucas S."/>
            <person name="Coutinho P."/>
            <person name="Gong Y."/>
            <person name="Samejima M."/>
            <person name="Mahadevan R."/>
            <person name="Abou-Zaid M."/>
            <person name="de Vries R.P."/>
            <person name="Igarashi K."/>
            <person name="Yadav J.S."/>
            <person name="Grigoriev I.V."/>
            <person name="Master E.R."/>
        </authorList>
    </citation>
    <scope>NUCLEOTIDE SEQUENCE [LARGE SCALE GENOMIC DNA]</scope>
    <source>
        <strain evidence="2 3">HHB-10118-sp</strain>
    </source>
</reference>